<dbReference type="KEGG" id="fsm:CCS41_12575"/>
<dbReference type="GO" id="GO:0003824">
    <property type="term" value="F:catalytic activity"/>
    <property type="evidence" value="ECO:0007669"/>
    <property type="project" value="InterPro"/>
</dbReference>
<evidence type="ECO:0000259" key="1">
    <source>
        <dbReference type="Pfam" id="PF03372"/>
    </source>
</evidence>
<keyword evidence="3" id="KW-1185">Reference proteome</keyword>
<dbReference type="PRINTS" id="PR01388">
    <property type="entry name" value="CDTOXINB"/>
</dbReference>
<gene>
    <name evidence="2" type="ORF">CCS41_12575</name>
</gene>
<protein>
    <recommendedName>
        <fullName evidence="1">Endonuclease/exonuclease/phosphatase domain-containing protein</fullName>
    </recommendedName>
</protein>
<reference evidence="2 3" key="1">
    <citation type="submission" date="2017-05" db="EMBL/GenBank/DDBJ databases">
        <title>Genome sequence of Candidatus Fukatsuia symbiotica and Candidatus Hamiltonella defensa from Acyrthosiphon pisum strain 5D.</title>
        <authorList>
            <person name="Patel V.A."/>
            <person name="Chevignon G."/>
            <person name="Russell J.A."/>
            <person name="Oliver K.M."/>
        </authorList>
    </citation>
    <scope>NUCLEOTIDE SEQUENCE [LARGE SCALE GENOMIC DNA]</scope>
    <source>
        <strain evidence="2 3">5D</strain>
    </source>
</reference>
<dbReference type="InterPro" id="IPR036691">
    <property type="entry name" value="Endo/exonu/phosph_ase_sf"/>
</dbReference>
<organism evidence="2 3">
    <name type="scientific">Candidatus Fukatsuia symbiotica</name>
    <dbReference type="NCBI Taxonomy" id="1878942"/>
    <lineage>
        <taxon>Bacteria</taxon>
        <taxon>Pseudomonadati</taxon>
        <taxon>Pseudomonadota</taxon>
        <taxon>Gammaproteobacteria</taxon>
        <taxon>Enterobacterales</taxon>
        <taxon>Yersiniaceae</taxon>
        <taxon>Candidatus Fukatsuia</taxon>
    </lineage>
</organism>
<dbReference type="Gene3D" id="3.60.10.10">
    <property type="entry name" value="Endonuclease/exonuclease/phosphatase"/>
    <property type="match status" value="1"/>
</dbReference>
<dbReference type="OrthoDB" id="8455098at2"/>
<dbReference type="Pfam" id="PF03372">
    <property type="entry name" value="Exo_endo_phos"/>
    <property type="match status" value="1"/>
</dbReference>
<evidence type="ECO:0000313" key="3">
    <source>
        <dbReference type="Proteomes" id="UP000261875"/>
    </source>
</evidence>
<accession>A0A2U8I7G8</accession>
<dbReference type="InterPro" id="IPR003539">
    <property type="entry name" value="CD_toxinB"/>
</dbReference>
<dbReference type="Proteomes" id="UP000261875">
    <property type="component" value="Chromosome"/>
</dbReference>
<proteinExistence type="predicted"/>
<name>A0A2U8I7G8_9GAMM</name>
<evidence type="ECO:0000313" key="2">
    <source>
        <dbReference type="EMBL" id="AWK15116.1"/>
    </source>
</evidence>
<dbReference type="SUPFAM" id="SSF56219">
    <property type="entry name" value="DNase I-like"/>
    <property type="match status" value="1"/>
</dbReference>
<dbReference type="EMBL" id="CP021659">
    <property type="protein sequence ID" value="AWK15116.1"/>
    <property type="molecule type" value="Genomic_DNA"/>
</dbReference>
<dbReference type="AlphaFoldDB" id="A0A2U8I7G8"/>
<feature type="domain" description="Endonuclease/exonuclease/phosphatase" evidence="1">
    <location>
        <begin position="143"/>
        <end position="380"/>
    </location>
</feature>
<dbReference type="InterPro" id="IPR005135">
    <property type="entry name" value="Endo/exonuclease/phosphatase"/>
</dbReference>
<sequence>MSISILHKWSSVLLWTSQRGHWFIQELSSNGTMGREIDHGFWAHYYDSQFHFYIRDNHFFYGQAEEGNNWFIQKLSSNGTMGREIDHGFWAHYYDSQFPFYINGRQFFYGQAKEGKNWFIQEISSCIDDDILSPYHFSDYKIASWNMQGANHDEGKWRNIIANEVKVISNHSNVDIFALQECGALPKSVSTVSDRAPQELISSNNNIELTQNLWALGTNYRPNDVYVYHVENGNQYNRTSMAIVSRYKADEVFIVGPVDNATRPVIGIRRGNDYFFNIHAGAHRNNESPSVISVIENYMSRIVNDNVNATWVIMGDYNTAPDDLRLTNAPLNIERGFAIPASPTHFGGGDRILDYAITGTGIENQATLTTTVSERTLSDHIIVLFIHLFLRPTGRCRRG</sequence>